<evidence type="ECO:0000256" key="3">
    <source>
        <dbReference type="ARBA" id="ARBA00012272"/>
    </source>
</evidence>
<sequence>MDFCNAALLSTLLISMASFALAGSDILQWNTSCSTAPGTNAAAAATINFNIIDKCWRGDSSWARNRMKLADCAIGFGSKAYGGKGGQYYVVTDDGDDAQNPTPGTLRYGIIQLRPLWITFARDMTITLQNELIFTSDKTIDGRGANVHIAYGPCLTVQYVSNVIIHGIHLHNCQPGHSGRVRSSTEHIGYRGGSDGDAINIFGSHDIWIDHNTLSSSTDGLIDVIHASTAVTVSNNYFSDHDKVMLFGHDDSYSADKGMRVTVAFNYFGPGLVQRMPRCRLGYVHVLNNDYDGWGEYALGGSAGPTIISEGNRFRASSSAKQVTKRDCKSCAWQGWRWTSDGDTFLEGAYFVQSGPGVDAKTQIDLSTGAGTFKPFFTAAAGALECAEGGAC</sequence>
<evidence type="ECO:0000313" key="11">
    <source>
        <dbReference type="Proteomes" id="UP000886520"/>
    </source>
</evidence>
<feature type="signal peptide" evidence="8">
    <location>
        <begin position="1"/>
        <end position="22"/>
    </location>
</feature>
<dbReference type="InterPro" id="IPR045032">
    <property type="entry name" value="PEL"/>
</dbReference>
<dbReference type="OrthoDB" id="1637350at2759"/>
<keyword evidence="6 8" id="KW-0106">Calcium</keyword>
<evidence type="ECO:0000256" key="7">
    <source>
        <dbReference type="ARBA" id="ARBA00023239"/>
    </source>
</evidence>
<evidence type="ECO:0000256" key="5">
    <source>
        <dbReference type="ARBA" id="ARBA00022729"/>
    </source>
</evidence>
<evidence type="ECO:0000259" key="9">
    <source>
        <dbReference type="SMART" id="SM00656"/>
    </source>
</evidence>
<evidence type="ECO:0000256" key="4">
    <source>
        <dbReference type="ARBA" id="ARBA00022723"/>
    </source>
</evidence>
<comment type="caution">
    <text evidence="10">The sequence shown here is derived from an EMBL/GenBank/DDBJ whole genome shotgun (WGS) entry which is preliminary data.</text>
</comment>
<reference evidence="10" key="1">
    <citation type="submission" date="2021-01" db="EMBL/GenBank/DDBJ databases">
        <title>Adiantum capillus-veneris genome.</title>
        <authorList>
            <person name="Fang Y."/>
            <person name="Liao Q."/>
        </authorList>
    </citation>
    <scope>NUCLEOTIDE SEQUENCE</scope>
    <source>
        <strain evidence="10">H3</strain>
        <tissue evidence="10">Leaf</tissue>
    </source>
</reference>
<name>A0A9D4URP3_ADICA</name>
<evidence type="ECO:0000256" key="8">
    <source>
        <dbReference type="RuleBase" id="RU361123"/>
    </source>
</evidence>
<dbReference type="PANTHER" id="PTHR31683:SF80">
    <property type="entry name" value="PECTATE LYASE 16-RELATED"/>
    <property type="match status" value="1"/>
</dbReference>
<dbReference type="EMBL" id="JABFUD020000012">
    <property type="protein sequence ID" value="KAI5072297.1"/>
    <property type="molecule type" value="Genomic_DNA"/>
</dbReference>
<dbReference type="Pfam" id="PF00544">
    <property type="entry name" value="Pectate_lyase_4"/>
    <property type="match status" value="1"/>
</dbReference>
<dbReference type="InterPro" id="IPR012334">
    <property type="entry name" value="Pectin_lyas_fold"/>
</dbReference>
<dbReference type="AlphaFoldDB" id="A0A9D4URP3"/>
<proteinExistence type="inferred from homology"/>
<feature type="chain" id="PRO_5039762471" description="Pectate lyase" evidence="8">
    <location>
        <begin position="23"/>
        <end position="392"/>
    </location>
</feature>
<dbReference type="InterPro" id="IPR011050">
    <property type="entry name" value="Pectin_lyase_fold/virulence"/>
</dbReference>
<dbReference type="PANTHER" id="PTHR31683">
    <property type="entry name" value="PECTATE LYASE 18-RELATED"/>
    <property type="match status" value="1"/>
</dbReference>
<dbReference type="SMART" id="SM00656">
    <property type="entry name" value="Amb_all"/>
    <property type="match status" value="1"/>
</dbReference>
<keyword evidence="7 8" id="KW-0456">Lyase</keyword>
<dbReference type="SUPFAM" id="SSF51126">
    <property type="entry name" value="Pectin lyase-like"/>
    <property type="match status" value="1"/>
</dbReference>
<dbReference type="PRINTS" id="PR00807">
    <property type="entry name" value="AMBALLERGEN"/>
</dbReference>
<feature type="domain" description="Pectate lyase" evidence="9">
    <location>
        <begin position="123"/>
        <end position="320"/>
    </location>
</feature>
<comment type="similarity">
    <text evidence="8">Belongs to the polysaccharide lyase 1 family.</text>
</comment>
<gene>
    <name evidence="10" type="ORF">GOP47_0012403</name>
</gene>
<dbReference type="GO" id="GO:0030570">
    <property type="term" value="F:pectate lyase activity"/>
    <property type="evidence" value="ECO:0007669"/>
    <property type="project" value="UniProtKB-EC"/>
</dbReference>
<dbReference type="InterPro" id="IPR002022">
    <property type="entry name" value="Pec_lyase"/>
</dbReference>
<dbReference type="InterPro" id="IPR018082">
    <property type="entry name" value="AmbAllergen"/>
</dbReference>
<evidence type="ECO:0000256" key="1">
    <source>
        <dbReference type="ARBA" id="ARBA00000695"/>
    </source>
</evidence>
<dbReference type="Proteomes" id="UP000886520">
    <property type="component" value="Chromosome 12"/>
</dbReference>
<organism evidence="10 11">
    <name type="scientific">Adiantum capillus-veneris</name>
    <name type="common">Maidenhair fern</name>
    <dbReference type="NCBI Taxonomy" id="13818"/>
    <lineage>
        <taxon>Eukaryota</taxon>
        <taxon>Viridiplantae</taxon>
        <taxon>Streptophyta</taxon>
        <taxon>Embryophyta</taxon>
        <taxon>Tracheophyta</taxon>
        <taxon>Polypodiopsida</taxon>
        <taxon>Polypodiidae</taxon>
        <taxon>Polypodiales</taxon>
        <taxon>Pteridineae</taxon>
        <taxon>Pteridaceae</taxon>
        <taxon>Vittarioideae</taxon>
        <taxon>Adiantum</taxon>
    </lineage>
</organism>
<comment type="pathway">
    <text evidence="2 8">Glycan metabolism; pectin degradation; 2-dehydro-3-deoxy-D-gluconate from pectin: step 2/5.</text>
</comment>
<comment type="catalytic activity">
    <reaction evidence="1 8">
        <text>Eliminative cleavage of (1-&gt;4)-alpha-D-galacturonan to give oligosaccharides with 4-deoxy-alpha-D-galact-4-enuronosyl groups at their non-reducing ends.</text>
        <dbReference type="EC" id="4.2.2.2"/>
    </reaction>
</comment>
<comment type="cofactor">
    <cofactor evidence="8">
        <name>Ca(2+)</name>
        <dbReference type="ChEBI" id="CHEBI:29108"/>
    </cofactor>
    <text evidence="8">Binds 1 Ca(2+) ion. Required for its activity.</text>
</comment>
<dbReference type="Gene3D" id="2.160.20.10">
    <property type="entry name" value="Single-stranded right-handed beta-helix, Pectin lyase-like"/>
    <property type="match status" value="1"/>
</dbReference>
<dbReference type="GO" id="GO:0046872">
    <property type="term" value="F:metal ion binding"/>
    <property type="evidence" value="ECO:0007669"/>
    <property type="project" value="UniProtKB-KW"/>
</dbReference>
<evidence type="ECO:0000313" key="10">
    <source>
        <dbReference type="EMBL" id="KAI5072297.1"/>
    </source>
</evidence>
<keyword evidence="11" id="KW-1185">Reference proteome</keyword>
<accession>A0A9D4URP3</accession>
<protein>
    <recommendedName>
        <fullName evidence="3 8">Pectate lyase</fullName>
        <ecNumber evidence="3 8">4.2.2.2</ecNumber>
    </recommendedName>
</protein>
<evidence type="ECO:0000256" key="6">
    <source>
        <dbReference type="ARBA" id="ARBA00022837"/>
    </source>
</evidence>
<dbReference type="EC" id="4.2.2.2" evidence="3 8"/>
<keyword evidence="4 8" id="KW-0479">Metal-binding</keyword>
<keyword evidence="5 8" id="KW-0732">Signal</keyword>
<evidence type="ECO:0000256" key="2">
    <source>
        <dbReference type="ARBA" id="ARBA00005220"/>
    </source>
</evidence>